<name>A0AA40VLF5_9MICO</name>
<keyword evidence="4" id="KW-0572">Peptidoglycan-anchor</keyword>
<keyword evidence="2" id="KW-0964">Secreted</keyword>
<evidence type="ECO:0000313" key="9">
    <source>
        <dbReference type="Proteomes" id="UP000549113"/>
    </source>
</evidence>
<gene>
    <name evidence="8" type="ORF">BKA10_001130</name>
</gene>
<evidence type="ECO:0000259" key="7">
    <source>
        <dbReference type="Pfam" id="PF00746"/>
    </source>
</evidence>
<dbReference type="NCBIfam" id="TIGR01167">
    <property type="entry name" value="LPXTG_anchor"/>
    <property type="match status" value="1"/>
</dbReference>
<protein>
    <submittedName>
        <fullName evidence="8">LPXTG-motif cell wall-anchored protein</fullName>
    </submittedName>
</protein>
<evidence type="ECO:0000256" key="3">
    <source>
        <dbReference type="ARBA" id="ARBA00022729"/>
    </source>
</evidence>
<keyword evidence="3 6" id="KW-0732">Signal</keyword>
<dbReference type="RefSeq" id="WP_183499011.1">
    <property type="nucleotide sequence ID" value="NZ_BAABCO010000001.1"/>
</dbReference>
<proteinExistence type="predicted"/>
<evidence type="ECO:0000256" key="4">
    <source>
        <dbReference type="ARBA" id="ARBA00023088"/>
    </source>
</evidence>
<keyword evidence="9" id="KW-1185">Reference proteome</keyword>
<evidence type="ECO:0000256" key="6">
    <source>
        <dbReference type="SAM" id="SignalP"/>
    </source>
</evidence>
<feature type="transmembrane region" description="Helical" evidence="5">
    <location>
        <begin position="12"/>
        <end position="35"/>
    </location>
</feature>
<keyword evidence="5" id="KW-0472">Membrane</keyword>
<comment type="caution">
    <text evidence="8">The sequence shown here is derived from an EMBL/GenBank/DDBJ whole genome shotgun (WGS) entry which is preliminary data.</text>
</comment>
<evidence type="ECO:0000313" key="8">
    <source>
        <dbReference type="EMBL" id="MBB4139336.1"/>
    </source>
</evidence>
<feature type="transmembrane region" description="Helical" evidence="5">
    <location>
        <begin position="145"/>
        <end position="167"/>
    </location>
</feature>
<keyword evidence="1" id="KW-0134">Cell wall</keyword>
<dbReference type="Proteomes" id="UP000549113">
    <property type="component" value="Unassembled WGS sequence"/>
</dbReference>
<sequence>MTICFRRALGTLVPAMIIGAVLGAASIAPVAATVAQPVDVNLQTMLPGESRAVIQEVTVSQRARVAATEWTTAGVDADWNIRLCTDTDCTRWQDLVGTTLASGTHEIRATITMPNQLDQGATASASGSITFIEADATLPSTGATLASGALGAGIAAIVGGFVIVLIARRRRAQEEDES</sequence>
<dbReference type="EMBL" id="JACIFH010000001">
    <property type="protein sequence ID" value="MBB4139336.1"/>
    <property type="molecule type" value="Genomic_DNA"/>
</dbReference>
<dbReference type="AlphaFoldDB" id="A0AA40VLF5"/>
<dbReference type="Pfam" id="PF00746">
    <property type="entry name" value="Gram_pos_anchor"/>
    <property type="match status" value="1"/>
</dbReference>
<feature type="signal peptide" evidence="6">
    <location>
        <begin position="1"/>
        <end position="23"/>
    </location>
</feature>
<reference evidence="8 9" key="1">
    <citation type="submission" date="2020-08" db="EMBL/GenBank/DDBJ databases">
        <title>Sequencing the genomes of 1000 actinobacteria strains.</title>
        <authorList>
            <person name="Klenk H.-P."/>
        </authorList>
    </citation>
    <scope>NUCLEOTIDE SEQUENCE [LARGE SCALE GENOMIC DNA]</scope>
    <source>
        <strain evidence="8 9">DSM 19600</strain>
    </source>
</reference>
<evidence type="ECO:0000256" key="5">
    <source>
        <dbReference type="SAM" id="Phobius"/>
    </source>
</evidence>
<feature type="chain" id="PRO_5041467874" evidence="6">
    <location>
        <begin position="24"/>
        <end position="178"/>
    </location>
</feature>
<feature type="domain" description="Gram-positive cocci surface proteins LPxTG" evidence="7">
    <location>
        <begin position="135"/>
        <end position="170"/>
    </location>
</feature>
<keyword evidence="5" id="KW-0812">Transmembrane</keyword>
<accession>A0AA40VLF5</accession>
<organism evidence="8 9">
    <name type="scientific">Microbacterium invictum</name>
    <dbReference type="NCBI Taxonomy" id="515415"/>
    <lineage>
        <taxon>Bacteria</taxon>
        <taxon>Bacillati</taxon>
        <taxon>Actinomycetota</taxon>
        <taxon>Actinomycetes</taxon>
        <taxon>Micrococcales</taxon>
        <taxon>Microbacteriaceae</taxon>
        <taxon>Microbacterium</taxon>
    </lineage>
</organism>
<evidence type="ECO:0000256" key="1">
    <source>
        <dbReference type="ARBA" id="ARBA00022512"/>
    </source>
</evidence>
<keyword evidence="5" id="KW-1133">Transmembrane helix</keyword>
<evidence type="ECO:0000256" key="2">
    <source>
        <dbReference type="ARBA" id="ARBA00022525"/>
    </source>
</evidence>
<dbReference type="InterPro" id="IPR019931">
    <property type="entry name" value="LPXTG_anchor"/>
</dbReference>